<dbReference type="GO" id="GO:0044781">
    <property type="term" value="P:bacterial-type flagellum organization"/>
    <property type="evidence" value="ECO:0007669"/>
    <property type="project" value="InterPro"/>
</dbReference>
<keyword evidence="1" id="KW-0282">Flagellum</keyword>
<dbReference type="AlphaFoldDB" id="A0A2U2CJ71"/>
<accession>A0A2U2CJ71</accession>
<organism evidence="1 2">
    <name type="scientific">Pararhodobacter marinus</name>
    <dbReference type="NCBI Taxonomy" id="2184063"/>
    <lineage>
        <taxon>Bacteria</taxon>
        <taxon>Pseudomonadati</taxon>
        <taxon>Pseudomonadota</taxon>
        <taxon>Alphaproteobacteria</taxon>
        <taxon>Rhodobacterales</taxon>
        <taxon>Paracoccaceae</taxon>
        <taxon>Pararhodobacter</taxon>
    </lineage>
</organism>
<reference evidence="1 2" key="1">
    <citation type="submission" date="2018-05" db="EMBL/GenBank/DDBJ databases">
        <title>Pararhodobacter marina sp. nov., isolated from deep-sea water of the Indian Ocean.</title>
        <authorList>
            <person name="Lai Q.Sr."/>
            <person name="Liu X."/>
            <person name="Shao Z."/>
        </authorList>
    </citation>
    <scope>NUCLEOTIDE SEQUENCE [LARGE SCALE GENOMIC DNA]</scope>
    <source>
        <strain evidence="1 2">CIC4N-9</strain>
    </source>
</reference>
<proteinExistence type="predicted"/>
<dbReference type="OrthoDB" id="9808944at2"/>
<sequence length="126" mass="13815">MSVAAHARTHYGHHARALKTPRDIEYDVLAQITGRIQSQLPHDLGQVNGRLTLALNDNRRLWAAFAADLAHPSNAFPQPLRAQLFYLAEFTLKHTAQVLTGLAKADILAEINTSVMRGLKGQGGEP</sequence>
<keyword evidence="1" id="KW-0966">Cell projection</keyword>
<dbReference type="Proteomes" id="UP000244940">
    <property type="component" value="Unassembled WGS sequence"/>
</dbReference>
<evidence type="ECO:0000313" key="2">
    <source>
        <dbReference type="Proteomes" id="UP000244940"/>
    </source>
</evidence>
<dbReference type="InterPro" id="IPR010845">
    <property type="entry name" value="FlaF"/>
</dbReference>
<dbReference type="Pfam" id="PF07309">
    <property type="entry name" value="FlaF"/>
    <property type="match status" value="1"/>
</dbReference>
<gene>
    <name evidence="1" type="ORF">C4N9_02590</name>
</gene>
<protein>
    <submittedName>
        <fullName evidence="1">Flagellar biosynthesis regulatory protein FlaF</fullName>
    </submittedName>
</protein>
<comment type="caution">
    <text evidence="1">The sequence shown here is derived from an EMBL/GenBank/DDBJ whole genome shotgun (WGS) entry which is preliminary data.</text>
</comment>
<keyword evidence="1" id="KW-0969">Cilium</keyword>
<dbReference type="GeneID" id="94363770"/>
<keyword evidence="2" id="KW-1185">Reference proteome</keyword>
<evidence type="ECO:0000313" key="1">
    <source>
        <dbReference type="EMBL" id="PWE31906.1"/>
    </source>
</evidence>
<dbReference type="NCBIfam" id="NF009435">
    <property type="entry name" value="PRK12794.1"/>
    <property type="match status" value="1"/>
</dbReference>
<dbReference type="EMBL" id="QEYD01000001">
    <property type="protein sequence ID" value="PWE31906.1"/>
    <property type="molecule type" value="Genomic_DNA"/>
</dbReference>
<name>A0A2U2CJ71_9RHOB</name>
<dbReference type="RefSeq" id="WP_109531706.1">
    <property type="nucleotide sequence ID" value="NZ_QEYD01000001.1"/>
</dbReference>